<protein>
    <recommendedName>
        <fullName evidence="3">F-box domain-containing protein</fullName>
    </recommendedName>
</protein>
<dbReference type="Proteomes" id="UP000076842">
    <property type="component" value="Unassembled WGS sequence"/>
</dbReference>
<reference evidence="1 2" key="1">
    <citation type="journal article" date="2016" name="Mol. Biol. Evol.">
        <title>Comparative Genomics of Early-Diverging Mushroom-Forming Fungi Provides Insights into the Origins of Lignocellulose Decay Capabilities.</title>
        <authorList>
            <person name="Nagy L.G."/>
            <person name="Riley R."/>
            <person name="Tritt A."/>
            <person name="Adam C."/>
            <person name="Daum C."/>
            <person name="Floudas D."/>
            <person name="Sun H."/>
            <person name="Yadav J.S."/>
            <person name="Pangilinan J."/>
            <person name="Larsson K.H."/>
            <person name="Matsuura K."/>
            <person name="Barry K."/>
            <person name="Labutti K."/>
            <person name="Kuo R."/>
            <person name="Ohm R.A."/>
            <person name="Bhattacharya S.S."/>
            <person name="Shirouzu T."/>
            <person name="Yoshinaga Y."/>
            <person name="Martin F.M."/>
            <person name="Grigoriev I.V."/>
            <person name="Hibbett D.S."/>
        </authorList>
    </citation>
    <scope>NUCLEOTIDE SEQUENCE [LARGE SCALE GENOMIC DNA]</scope>
    <source>
        <strain evidence="1 2">HHB12733</strain>
    </source>
</reference>
<evidence type="ECO:0000313" key="1">
    <source>
        <dbReference type="EMBL" id="KZT55869.1"/>
    </source>
</evidence>
<accession>A0A165EZH7</accession>
<organism evidence="1 2">
    <name type="scientific">Calocera cornea HHB12733</name>
    <dbReference type="NCBI Taxonomy" id="1353952"/>
    <lineage>
        <taxon>Eukaryota</taxon>
        <taxon>Fungi</taxon>
        <taxon>Dikarya</taxon>
        <taxon>Basidiomycota</taxon>
        <taxon>Agaricomycotina</taxon>
        <taxon>Dacrymycetes</taxon>
        <taxon>Dacrymycetales</taxon>
        <taxon>Dacrymycetaceae</taxon>
        <taxon>Calocera</taxon>
    </lineage>
</organism>
<keyword evidence="2" id="KW-1185">Reference proteome</keyword>
<sequence>MAVNCGIELPYDIWDEIIFFIENRDDLVELCLVNSTIGRIATTRLYRKVSFDHLSPLHNLHRSISRRPLLAQQVVAMSVNLDGLLCRVVPPSAICAGMRLLFHLLHKLVNMKEFTLVWNAQGHVYFESLEQCFSRSLGQLQQPLSRLTLHGIPAIHALRTQVALVELELRYEWMQTSHNFDDVPAEAIRYLRRLTCDLPGAATLGKGRALEAFHLHRQYRHAIIPEQLPECLQHLQFSASSMRMAEFDIQKLAPDTIGLISRALPDLVDLILTTSNDDTVLQMILPGHISEVTSGFRGFRRLECVEVHFPAFRLTGTVQLSEALKQLSLACRSLHTFTAAIEFLEDSDVLPVYVFSKSEHSFEPGESRVEWGGRRKIYDRTEHLECTMIPELMGFTRAGDLLYEGYDGQLGDIDSTCHLM</sequence>
<evidence type="ECO:0008006" key="3">
    <source>
        <dbReference type="Google" id="ProtNLM"/>
    </source>
</evidence>
<dbReference type="OrthoDB" id="3413943at2759"/>
<name>A0A165EZH7_9BASI</name>
<gene>
    <name evidence="1" type="ORF">CALCODRAFT_337798</name>
</gene>
<proteinExistence type="predicted"/>
<dbReference type="AlphaFoldDB" id="A0A165EZH7"/>
<dbReference type="EMBL" id="KV423987">
    <property type="protein sequence ID" value="KZT55869.1"/>
    <property type="molecule type" value="Genomic_DNA"/>
</dbReference>
<dbReference type="InParanoid" id="A0A165EZH7"/>
<evidence type="ECO:0000313" key="2">
    <source>
        <dbReference type="Proteomes" id="UP000076842"/>
    </source>
</evidence>